<gene>
    <name evidence="10" type="ORF">HYY65_11415</name>
</gene>
<evidence type="ECO:0000256" key="3">
    <source>
        <dbReference type="ARBA" id="ARBA00022692"/>
    </source>
</evidence>
<dbReference type="PANTHER" id="PTHR30572:SF4">
    <property type="entry name" value="ABC TRANSPORTER PERMEASE YTRF"/>
    <property type="match status" value="1"/>
</dbReference>
<evidence type="ECO:0000313" key="10">
    <source>
        <dbReference type="EMBL" id="MBI3015638.1"/>
    </source>
</evidence>
<keyword evidence="4 7" id="KW-1133">Transmembrane helix</keyword>
<evidence type="ECO:0000256" key="1">
    <source>
        <dbReference type="ARBA" id="ARBA00004651"/>
    </source>
</evidence>
<evidence type="ECO:0000256" key="7">
    <source>
        <dbReference type="SAM" id="Phobius"/>
    </source>
</evidence>
<dbReference type="AlphaFoldDB" id="A0A932M130"/>
<dbReference type="Proteomes" id="UP000741360">
    <property type="component" value="Unassembled WGS sequence"/>
</dbReference>
<keyword evidence="3 7" id="KW-0812">Transmembrane</keyword>
<dbReference type="Pfam" id="PF12704">
    <property type="entry name" value="MacB_PCD"/>
    <property type="match status" value="1"/>
</dbReference>
<comment type="caution">
    <text evidence="10">The sequence shown here is derived from an EMBL/GenBank/DDBJ whole genome shotgun (WGS) entry which is preliminary data.</text>
</comment>
<feature type="transmembrane region" description="Helical" evidence="7">
    <location>
        <begin position="306"/>
        <end position="330"/>
    </location>
</feature>
<reference evidence="10" key="1">
    <citation type="submission" date="2020-07" db="EMBL/GenBank/DDBJ databases">
        <title>Huge and variable diversity of episymbiotic CPR bacteria and DPANN archaea in groundwater ecosystems.</title>
        <authorList>
            <person name="He C.Y."/>
            <person name="Keren R."/>
            <person name="Whittaker M."/>
            <person name="Farag I.F."/>
            <person name="Doudna J."/>
            <person name="Cate J.H.D."/>
            <person name="Banfield J.F."/>
        </authorList>
    </citation>
    <scope>NUCLEOTIDE SEQUENCE</scope>
    <source>
        <strain evidence="10">NC_groundwater_717_Ag_S-0.2um_59_8</strain>
    </source>
</reference>
<feature type="domain" description="ABC3 transporter permease C-terminal" evidence="8">
    <location>
        <begin position="263"/>
        <end position="377"/>
    </location>
</feature>
<evidence type="ECO:0000259" key="8">
    <source>
        <dbReference type="Pfam" id="PF02687"/>
    </source>
</evidence>
<dbReference type="InterPro" id="IPR003838">
    <property type="entry name" value="ABC3_permease_C"/>
</dbReference>
<dbReference type="EMBL" id="JACPSX010000217">
    <property type="protein sequence ID" value="MBI3015638.1"/>
    <property type="molecule type" value="Genomic_DNA"/>
</dbReference>
<evidence type="ECO:0000256" key="5">
    <source>
        <dbReference type="ARBA" id="ARBA00023136"/>
    </source>
</evidence>
<proteinExistence type="inferred from homology"/>
<dbReference type="GO" id="GO:0022857">
    <property type="term" value="F:transmembrane transporter activity"/>
    <property type="evidence" value="ECO:0007669"/>
    <property type="project" value="TreeGrafter"/>
</dbReference>
<protein>
    <submittedName>
        <fullName evidence="10">ABC transporter permease</fullName>
    </submittedName>
</protein>
<organism evidence="10 11">
    <name type="scientific">Tectimicrobiota bacterium</name>
    <dbReference type="NCBI Taxonomy" id="2528274"/>
    <lineage>
        <taxon>Bacteria</taxon>
        <taxon>Pseudomonadati</taxon>
        <taxon>Nitrospinota/Tectimicrobiota group</taxon>
        <taxon>Candidatus Tectimicrobiota</taxon>
    </lineage>
</organism>
<comment type="similarity">
    <text evidence="6">Belongs to the ABC-4 integral membrane protein family.</text>
</comment>
<feature type="transmembrane region" description="Helical" evidence="7">
    <location>
        <begin position="259"/>
        <end position="285"/>
    </location>
</feature>
<accession>A0A932M130</accession>
<keyword evidence="5 7" id="KW-0472">Membrane</keyword>
<dbReference type="Pfam" id="PF02687">
    <property type="entry name" value="FtsX"/>
    <property type="match status" value="1"/>
</dbReference>
<dbReference type="InterPro" id="IPR025857">
    <property type="entry name" value="MacB_PCD"/>
</dbReference>
<sequence length="384" mass="40240">MGTEFFLRLLCKSLQNRAQKLLTAALAVALGVSLAAAALTISLGMRTQMSQSLRAYGANILLVPPLERAQKGATELLGTMPGEIVNRLHDLGSKLGLLGYAPLLYTVAEVRSQRVAVAGIWPDAMRQLSPWWQLEGKGIPDRADTGQSLVGISVARKLGLRIGDTLTVTAQGRSRTFRVAGILTSGGSEDEQIFVTLRAAQELANRHGRVSLIQVSVLTGQNRIENVIRNLEANLPEVIVQSRLQVVQAEERILSRLSFLLGLIAALLIGTSALGVAASMITSVLERTREIGLMKALGAGSGRVAALFLAEAASIGLFGGGAGYALGVGLAQVIARSVFQGGVPITGTPAVASILLGIGIATAASLAPVRRAVRIQPAIVLRGE</sequence>
<evidence type="ECO:0000313" key="11">
    <source>
        <dbReference type="Proteomes" id="UP000741360"/>
    </source>
</evidence>
<name>A0A932M130_UNCTE</name>
<evidence type="ECO:0000259" key="9">
    <source>
        <dbReference type="Pfam" id="PF12704"/>
    </source>
</evidence>
<evidence type="ECO:0000256" key="4">
    <source>
        <dbReference type="ARBA" id="ARBA00022989"/>
    </source>
</evidence>
<dbReference type="PANTHER" id="PTHR30572">
    <property type="entry name" value="MEMBRANE COMPONENT OF TRANSPORTER-RELATED"/>
    <property type="match status" value="1"/>
</dbReference>
<evidence type="ECO:0000256" key="2">
    <source>
        <dbReference type="ARBA" id="ARBA00022475"/>
    </source>
</evidence>
<comment type="subcellular location">
    <subcellularLocation>
        <location evidence="1">Cell membrane</location>
        <topology evidence="1">Multi-pass membrane protein</topology>
    </subcellularLocation>
</comment>
<evidence type="ECO:0000256" key="6">
    <source>
        <dbReference type="ARBA" id="ARBA00038076"/>
    </source>
</evidence>
<feature type="transmembrane region" description="Helical" evidence="7">
    <location>
        <begin position="350"/>
        <end position="369"/>
    </location>
</feature>
<dbReference type="GO" id="GO:0005886">
    <property type="term" value="C:plasma membrane"/>
    <property type="evidence" value="ECO:0007669"/>
    <property type="project" value="UniProtKB-SubCell"/>
</dbReference>
<keyword evidence="2" id="KW-1003">Cell membrane</keyword>
<feature type="domain" description="MacB-like periplasmic core" evidence="9">
    <location>
        <begin position="23"/>
        <end position="226"/>
    </location>
</feature>
<dbReference type="InterPro" id="IPR050250">
    <property type="entry name" value="Macrolide_Exporter_MacB"/>
</dbReference>